<keyword evidence="3" id="KW-0328">Glycosyltransferase</keyword>
<evidence type="ECO:0000256" key="2">
    <source>
        <dbReference type="ARBA" id="ARBA00022475"/>
    </source>
</evidence>
<dbReference type="STRING" id="1802435.A2114_02745"/>
<evidence type="ECO:0000256" key="6">
    <source>
        <dbReference type="ARBA" id="ARBA00022989"/>
    </source>
</evidence>
<dbReference type="GO" id="GO:0005886">
    <property type="term" value="C:plasma membrane"/>
    <property type="evidence" value="ECO:0007669"/>
    <property type="project" value="UniProtKB-SubCell"/>
</dbReference>
<evidence type="ECO:0000313" key="9">
    <source>
        <dbReference type="EMBL" id="OHA57258.1"/>
    </source>
</evidence>
<keyword evidence="2" id="KW-1003">Cell membrane</keyword>
<organism evidence="9 10">
    <name type="scientific">Candidatus Vogelbacteria bacterium GWA1_51_14</name>
    <dbReference type="NCBI Taxonomy" id="1802435"/>
    <lineage>
        <taxon>Bacteria</taxon>
        <taxon>Candidatus Vogeliibacteriota</taxon>
    </lineage>
</organism>
<evidence type="ECO:0000256" key="3">
    <source>
        <dbReference type="ARBA" id="ARBA00022676"/>
    </source>
</evidence>
<dbReference type="GO" id="GO:0016763">
    <property type="term" value="F:pentosyltransferase activity"/>
    <property type="evidence" value="ECO:0007669"/>
    <property type="project" value="TreeGrafter"/>
</dbReference>
<feature type="transmembrane region" description="Helical" evidence="8">
    <location>
        <begin position="83"/>
        <end position="101"/>
    </location>
</feature>
<evidence type="ECO:0000256" key="7">
    <source>
        <dbReference type="ARBA" id="ARBA00023136"/>
    </source>
</evidence>
<feature type="transmembrane region" description="Helical" evidence="8">
    <location>
        <begin position="400"/>
        <end position="417"/>
    </location>
</feature>
<dbReference type="GO" id="GO:0009103">
    <property type="term" value="P:lipopolysaccharide biosynthetic process"/>
    <property type="evidence" value="ECO:0007669"/>
    <property type="project" value="UniProtKB-ARBA"/>
</dbReference>
<gene>
    <name evidence="9" type="ORF">A2114_02745</name>
</gene>
<feature type="transmembrane region" description="Helical" evidence="8">
    <location>
        <begin position="325"/>
        <end position="347"/>
    </location>
</feature>
<evidence type="ECO:0000313" key="10">
    <source>
        <dbReference type="Proteomes" id="UP000176494"/>
    </source>
</evidence>
<feature type="transmembrane region" description="Helical" evidence="8">
    <location>
        <begin position="293"/>
        <end position="313"/>
    </location>
</feature>
<proteinExistence type="predicted"/>
<dbReference type="Proteomes" id="UP000176494">
    <property type="component" value="Unassembled WGS sequence"/>
</dbReference>
<comment type="subcellular location">
    <subcellularLocation>
        <location evidence="1">Cell membrane</location>
        <topology evidence="1">Multi-pass membrane protein</topology>
    </subcellularLocation>
</comment>
<keyword evidence="6 8" id="KW-1133">Transmembrane helix</keyword>
<dbReference type="AlphaFoldDB" id="A0A1G2Q9V5"/>
<accession>A0A1G2Q9V5</accession>
<evidence type="ECO:0000256" key="5">
    <source>
        <dbReference type="ARBA" id="ARBA00022692"/>
    </source>
</evidence>
<protein>
    <recommendedName>
        <fullName evidence="11">Glycosyltransferase RgtA/B/C/D-like domain-containing protein</fullName>
    </recommendedName>
</protein>
<keyword evidence="5 8" id="KW-0812">Transmembrane</keyword>
<dbReference type="PANTHER" id="PTHR33908:SF11">
    <property type="entry name" value="MEMBRANE PROTEIN"/>
    <property type="match status" value="1"/>
</dbReference>
<evidence type="ECO:0000256" key="4">
    <source>
        <dbReference type="ARBA" id="ARBA00022679"/>
    </source>
</evidence>
<evidence type="ECO:0000256" key="8">
    <source>
        <dbReference type="SAM" id="Phobius"/>
    </source>
</evidence>
<evidence type="ECO:0008006" key="11">
    <source>
        <dbReference type="Google" id="ProtNLM"/>
    </source>
</evidence>
<dbReference type="PANTHER" id="PTHR33908">
    <property type="entry name" value="MANNOSYLTRANSFERASE YKCB-RELATED"/>
    <property type="match status" value="1"/>
</dbReference>
<dbReference type="InterPro" id="IPR050297">
    <property type="entry name" value="LipidA_mod_glycosyltrf_83"/>
</dbReference>
<feature type="transmembrane region" description="Helical" evidence="8">
    <location>
        <begin position="113"/>
        <end position="130"/>
    </location>
</feature>
<reference evidence="9 10" key="1">
    <citation type="journal article" date="2016" name="Nat. Commun.">
        <title>Thousands of microbial genomes shed light on interconnected biogeochemical processes in an aquifer system.</title>
        <authorList>
            <person name="Anantharaman K."/>
            <person name="Brown C.T."/>
            <person name="Hug L.A."/>
            <person name="Sharon I."/>
            <person name="Castelle C.J."/>
            <person name="Probst A.J."/>
            <person name="Thomas B.C."/>
            <person name="Singh A."/>
            <person name="Wilkins M.J."/>
            <person name="Karaoz U."/>
            <person name="Brodie E.L."/>
            <person name="Williams K.H."/>
            <person name="Hubbard S.S."/>
            <person name="Banfield J.F."/>
        </authorList>
    </citation>
    <scope>NUCLEOTIDE SEQUENCE [LARGE SCALE GENOMIC DNA]</scope>
</reference>
<dbReference type="EMBL" id="MHTG01000018">
    <property type="protein sequence ID" value="OHA57258.1"/>
    <property type="molecule type" value="Genomic_DNA"/>
</dbReference>
<keyword evidence="4" id="KW-0808">Transferase</keyword>
<feature type="transmembrane region" description="Helical" evidence="8">
    <location>
        <begin position="182"/>
        <end position="202"/>
    </location>
</feature>
<feature type="transmembrane region" description="Helical" evidence="8">
    <location>
        <begin position="353"/>
        <end position="371"/>
    </location>
</feature>
<sequence>MLTAVVIALSALIQLVVAFQPLSFLVANVLPDDAFYYFEIARNIVAGHGSSFDGVNLTNGYHPLWMILNLPAFAWFDGHLPPIQFLLLVSIGLNILMAVWLSKIFSRFVESKPIKNLLLAVYLFNPFVLFETLNGLETALSLSLITLFIWWWLKVSDRPTTKNFVLAGLIGGLMMLARLDNIFFFVAFILWVIFAQLGDRLLPVITGQSRSVAEFRSIWRSNLQVVIVSALAAAVVISPWVIWNWLTFGMVSTSAANTASLVVHGLVAQDNGEGIFVFLKTIVYMLELNWQTVLSMTSASGLWLLALGAWLYWWWQSGFKISRQILISPLAFVTLGWFSMFLANAGFRWVGRGWYFVGFNLLVVILLSWFWHCAKGSDCLLPDDSSRYPKLFPVIKGKSQFLVSGLLVLLLVFSYALDLKREILNRYQPQLAMIEAAEWGNANLPEGSVIGVFNAGVQGYLSEHRVVNLDGLVNNAAARAIAESELWSYALGEVGYFSDFPIYLDYRYRSFLGTTNPYQDLELLATVGTATVIYGQTDGLRIFKVK</sequence>
<comment type="caution">
    <text evidence="9">The sequence shown here is derived from an EMBL/GenBank/DDBJ whole genome shotgun (WGS) entry which is preliminary data.</text>
</comment>
<feature type="transmembrane region" description="Helical" evidence="8">
    <location>
        <begin position="223"/>
        <end position="243"/>
    </location>
</feature>
<keyword evidence="7 8" id="KW-0472">Membrane</keyword>
<evidence type="ECO:0000256" key="1">
    <source>
        <dbReference type="ARBA" id="ARBA00004651"/>
    </source>
</evidence>
<name>A0A1G2Q9V5_9BACT</name>